<keyword evidence="2" id="KW-1185">Reference proteome</keyword>
<organism evidence="1 2">
    <name type="scientific">Trichonephila clavipes</name>
    <name type="common">Golden silk orbweaver</name>
    <name type="synonym">Nephila clavipes</name>
    <dbReference type="NCBI Taxonomy" id="2585209"/>
    <lineage>
        <taxon>Eukaryota</taxon>
        <taxon>Metazoa</taxon>
        <taxon>Ecdysozoa</taxon>
        <taxon>Arthropoda</taxon>
        <taxon>Chelicerata</taxon>
        <taxon>Arachnida</taxon>
        <taxon>Araneae</taxon>
        <taxon>Araneomorphae</taxon>
        <taxon>Entelegynae</taxon>
        <taxon>Araneoidea</taxon>
        <taxon>Nephilidae</taxon>
        <taxon>Trichonephila</taxon>
    </lineage>
</organism>
<sequence>MSQDIIQNLYAPMPNRIVLCIRTKGESPRVAEQCDDNIHSINRTRGGSTGRPLLRLPLTGNHKRLHHQWCDERRTWATEWNDIVFTDESCFCLQHHDGQIRGWKHRGERLLNCCAMHHHTGPAPGIMVWGDIGFYCYTPLVLILVHWTAKATSLRCWSPWSSHTFCTYHQPYSNSIMHDHTWRAKCKRFSLPIRLNCFLGLLACFLDLSPVENVCVVNACTTTGPGYTKSTLVICGSRMDCCTPGRWTSLGNWNAKRSSVPY</sequence>
<protein>
    <submittedName>
        <fullName evidence="1">Transposable element Tcb1 transposase</fullName>
    </submittedName>
</protein>
<evidence type="ECO:0000313" key="2">
    <source>
        <dbReference type="Proteomes" id="UP000887159"/>
    </source>
</evidence>
<name>A0A8X6RDM8_TRICX</name>
<dbReference type="InterPro" id="IPR036397">
    <property type="entry name" value="RNaseH_sf"/>
</dbReference>
<accession>A0A8X6RDM8</accession>
<proteinExistence type="predicted"/>
<dbReference type="GO" id="GO:0003676">
    <property type="term" value="F:nucleic acid binding"/>
    <property type="evidence" value="ECO:0007669"/>
    <property type="project" value="InterPro"/>
</dbReference>
<dbReference type="Proteomes" id="UP000887159">
    <property type="component" value="Unassembled WGS sequence"/>
</dbReference>
<dbReference type="EMBL" id="BMAU01021103">
    <property type="protein sequence ID" value="GFX90649.1"/>
    <property type="molecule type" value="Genomic_DNA"/>
</dbReference>
<evidence type="ECO:0000313" key="1">
    <source>
        <dbReference type="EMBL" id="GFX90649.1"/>
    </source>
</evidence>
<gene>
    <name evidence="1" type="primary">X975_13439</name>
    <name evidence="1" type="ORF">TNCV_3194671</name>
</gene>
<dbReference type="AlphaFoldDB" id="A0A8X6RDM8"/>
<comment type="caution">
    <text evidence="1">The sequence shown here is derived from an EMBL/GenBank/DDBJ whole genome shotgun (WGS) entry which is preliminary data.</text>
</comment>
<reference evidence="1" key="1">
    <citation type="submission" date="2020-08" db="EMBL/GenBank/DDBJ databases">
        <title>Multicomponent nature underlies the extraordinary mechanical properties of spider dragline silk.</title>
        <authorList>
            <person name="Kono N."/>
            <person name="Nakamura H."/>
            <person name="Mori M."/>
            <person name="Yoshida Y."/>
            <person name="Ohtoshi R."/>
            <person name="Malay A.D."/>
            <person name="Moran D.A.P."/>
            <person name="Tomita M."/>
            <person name="Numata K."/>
            <person name="Arakawa K."/>
        </authorList>
    </citation>
    <scope>NUCLEOTIDE SEQUENCE</scope>
</reference>
<dbReference type="Gene3D" id="3.30.420.10">
    <property type="entry name" value="Ribonuclease H-like superfamily/Ribonuclease H"/>
    <property type="match status" value="1"/>
</dbReference>